<evidence type="ECO:0000313" key="1">
    <source>
        <dbReference type="Ensembl" id="ENSPPYP00000021342.1"/>
    </source>
</evidence>
<accession>H2PRN2</accession>
<dbReference type="OMA" id="EQAPILC"/>
<dbReference type="RefSeq" id="XP_054375651.2">
    <property type="nucleotide sequence ID" value="XM_054519676.2"/>
</dbReference>
<name>H2PRN2_PONAB</name>
<sequence length="153" mass="17202">MRGFGSRFWQEGVWDRDLEKSTRLEEDAMESEPLAATKTRGWGRCRWEARRGWTLPAHASQPSPRTVVATAAGAELSARAGRSAGTGVARPESQLSHLYGWDKYSNRRPSRRARAVARVHALEQAPILCRALRWGLTQFLRRTSPVTQSVPFS</sequence>
<dbReference type="HOGENOM" id="CLU_1763014_0_0_1"/>
<protein>
    <submittedName>
        <fullName evidence="1">Uncharacterized protein</fullName>
    </submittedName>
</protein>
<dbReference type="AlphaFoldDB" id="H2PRN2"/>
<dbReference type="Proteomes" id="UP000001595">
    <property type="component" value="Chromosome 9"/>
</dbReference>
<dbReference type="InParanoid" id="H2PRN2"/>
<reference evidence="1" key="3">
    <citation type="submission" date="2025-09" db="UniProtKB">
        <authorList>
            <consortium name="Ensembl"/>
        </authorList>
    </citation>
    <scope>IDENTIFICATION</scope>
</reference>
<gene>
    <name evidence="1" type="primary">LOC129047779</name>
</gene>
<reference evidence="1 2" key="1">
    <citation type="submission" date="2008-02" db="EMBL/GenBank/DDBJ databases">
        <title>A 6x draft sequence assembly of the Pongo pygmaeus abelii genome.</title>
        <authorList>
            <person name="Wilson R.K."/>
            <person name="Mardis E."/>
        </authorList>
    </citation>
    <scope>NUCLEOTIDE SEQUENCE [LARGE SCALE GENOMIC DNA]</scope>
</reference>
<dbReference type="KEGG" id="pon:129047779"/>
<dbReference type="GeneTree" id="ENSGT00910000147042"/>
<dbReference type="GeneID" id="129047779"/>
<evidence type="ECO:0000313" key="2">
    <source>
        <dbReference type="Proteomes" id="UP000001595"/>
    </source>
</evidence>
<reference evidence="1" key="2">
    <citation type="submission" date="2025-08" db="UniProtKB">
        <authorList>
            <consortium name="Ensembl"/>
        </authorList>
    </citation>
    <scope>IDENTIFICATION</scope>
</reference>
<dbReference type="Ensembl" id="ENSPPYT00000022201.2">
    <property type="protein sequence ID" value="ENSPPYP00000021342.1"/>
    <property type="gene ID" value="ENSPPYG00000019039.2"/>
</dbReference>
<organism evidence="1 2">
    <name type="scientific">Pongo abelii</name>
    <name type="common">Sumatran orangutan</name>
    <name type="synonym">Pongo pygmaeus abelii</name>
    <dbReference type="NCBI Taxonomy" id="9601"/>
    <lineage>
        <taxon>Eukaryota</taxon>
        <taxon>Metazoa</taxon>
        <taxon>Chordata</taxon>
        <taxon>Craniata</taxon>
        <taxon>Vertebrata</taxon>
        <taxon>Euteleostomi</taxon>
        <taxon>Mammalia</taxon>
        <taxon>Eutheria</taxon>
        <taxon>Euarchontoglires</taxon>
        <taxon>Primates</taxon>
        <taxon>Haplorrhini</taxon>
        <taxon>Catarrhini</taxon>
        <taxon>Hominidae</taxon>
        <taxon>Pongo</taxon>
    </lineage>
</organism>
<keyword evidence="2" id="KW-1185">Reference proteome</keyword>
<proteinExistence type="predicted"/>